<gene>
    <name evidence="2" type="ORF">A5CBH24_14230</name>
</gene>
<dbReference type="EMBL" id="AP019735">
    <property type="protein sequence ID" value="BBL04110.1"/>
    <property type="molecule type" value="Genomic_DNA"/>
</dbReference>
<dbReference type="Proteomes" id="UP000318946">
    <property type="component" value="Chromosome"/>
</dbReference>
<sequence>MKKIYAFIVVVAAAAMVSCAGNANKQAAAEAGTVEVAVEEVSESCGECADSVKADSCCKAEAAVEVVEAAK</sequence>
<accession>A0A4Y1WSS5</accession>
<evidence type="ECO:0000256" key="1">
    <source>
        <dbReference type="SAM" id="SignalP"/>
    </source>
</evidence>
<organism evidence="2 3">
    <name type="scientific">Alistipes communis</name>
    <dbReference type="NCBI Taxonomy" id="2585118"/>
    <lineage>
        <taxon>Bacteria</taxon>
        <taxon>Pseudomonadati</taxon>
        <taxon>Bacteroidota</taxon>
        <taxon>Bacteroidia</taxon>
        <taxon>Bacteroidales</taxon>
        <taxon>Rikenellaceae</taxon>
        <taxon>Alistipes</taxon>
    </lineage>
</organism>
<feature type="chain" id="PRO_5021507019" description="Lipoprotein" evidence="1">
    <location>
        <begin position="21"/>
        <end position="71"/>
    </location>
</feature>
<dbReference type="KEGG" id="acou:A5CBH24_14230"/>
<evidence type="ECO:0000313" key="2">
    <source>
        <dbReference type="EMBL" id="BBL04110.1"/>
    </source>
</evidence>
<protein>
    <recommendedName>
        <fullName evidence="4">Lipoprotein</fullName>
    </recommendedName>
</protein>
<dbReference type="RefSeq" id="WP_141412647.1">
    <property type="nucleotide sequence ID" value="NZ_AP019735.1"/>
</dbReference>
<keyword evidence="3" id="KW-1185">Reference proteome</keyword>
<keyword evidence="1" id="KW-0732">Signal</keyword>
<proteinExistence type="predicted"/>
<feature type="signal peptide" evidence="1">
    <location>
        <begin position="1"/>
        <end position="20"/>
    </location>
</feature>
<evidence type="ECO:0008006" key="4">
    <source>
        <dbReference type="Google" id="ProtNLM"/>
    </source>
</evidence>
<evidence type="ECO:0000313" key="3">
    <source>
        <dbReference type="Proteomes" id="UP000318946"/>
    </source>
</evidence>
<name>A0A4Y1WSS5_9BACT</name>
<reference evidence="3" key="1">
    <citation type="submission" date="2019-06" db="EMBL/GenBank/DDBJ databases">
        <title>Alistipes onderdonkii subsp. vulgaris subsp. nov., Alistipes dispar sp. nov. and Alistipes communis sp. nov., isolated from human faeces, and creation of Alistipes onderdonkii subsp. onderdonkii subsp. nov.</title>
        <authorList>
            <person name="Sakamoto M."/>
            <person name="Ikeyama N."/>
            <person name="Ogata Y."/>
            <person name="Suda W."/>
            <person name="Iino T."/>
            <person name="Hattori M."/>
            <person name="Ohkuma M."/>
        </authorList>
    </citation>
    <scope>NUCLEOTIDE SEQUENCE [LARGE SCALE GENOMIC DNA]</scope>
    <source>
        <strain evidence="3">5CBH24</strain>
    </source>
</reference>
<dbReference type="PROSITE" id="PS51257">
    <property type="entry name" value="PROKAR_LIPOPROTEIN"/>
    <property type="match status" value="1"/>
</dbReference>
<dbReference type="AlphaFoldDB" id="A0A4Y1WSS5"/>
<dbReference type="GeneID" id="78342143"/>